<gene>
    <name evidence="1" type="ORF">Cgig2_025572</name>
</gene>
<evidence type="ECO:0000313" key="1">
    <source>
        <dbReference type="EMBL" id="KAJ8433181.1"/>
    </source>
</evidence>
<comment type="caution">
    <text evidence="1">The sequence shown here is derived from an EMBL/GenBank/DDBJ whole genome shotgun (WGS) entry which is preliminary data.</text>
</comment>
<sequence>MENVKKKLKDFDGVATNTRRHSGGVTLLGKKRLDVSLMSISLNLVDVTAKNVRCLREWRFTDIYVYPETHNKYKTCDLLKDLNEHPNLPWLVGGDINETFFNFGRKDSRVGICTLRSYRHQAKRYDLVRNKSMAPQTGNSLAPMISRAHWLIGNRHNILVWSDPWLPRPYSLKLVQTMASSSPPWKVANLIDYDSESIVKASFIPYDTKLIISIPLYPTSLKAIESNSSSANKVPNPWSKLWTLNIPPRIKIFEWKMSVGALATHYI</sequence>
<proteinExistence type="predicted"/>
<dbReference type="Proteomes" id="UP001153076">
    <property type="component" value="Unassembled WGS sequence"/>
</dbReference>
<protein>
    <recommendedName>
        <fullName evidence="3">Endonuclease/exonuclease/phosphatase domain-containing protein</fullName>
    </recommendedName>
</protein>
<name>A0A9Q1JXI5_9CARY</name>
<evidence type="ECO:0008006" key="3">
    <source>
        <dbReference type="Google" id="ProtNLM"/>
    </source>
</evidence>
<organism evidence="1 2">
    <name type="scientific">Carnegiea gigantea</name>
    <dbReference type="NCBI Taxonomy" id="171969"/>
    <lineage>
        <taxon>Eukaryota</taxon>
        <taxon>Viridiplantae</taxon>
        <taxon>Streptophyta</taxon>
        <taxon>Embryophyta</taxon>
        <taxon>Tracheophyta</taxon>
        <taxon>Spermatophyta</taxon>
        <taxon>Magnoliopsida</taxon>
        <taxon>eudicotyledons</taxon>
        <taxon>Gunneridae</taxon>
        <taxon>Pentapetalae</taxon>
        <taxon>Caryophyllales</taxon>
        <taxon>Cactineae</taxon>
        <taxon>Cactaceae</taxon>
        <taxon>Cactoideae</taxon>
        <taxon>Echinocereeae</taxon>
        <taxon>Carnegiea</taxon>
    </lineage>
</organism>
<keyword evidence="2" id="KW-1185">Reference proteome</keyword>
<accession>A0A9Q1JXI5</accession>
<reference evidence="1" key="1">
    <citation type="submission" date="2022-04" db="EMBL/GenBank/DDBJ databases">
        <title>Carnegiea gigantea Genome sequencing and assembly v2.</title>
        <authorList>
            <person name="Copetti D."/>
            <person name="Sanderson M.J."/>
            <person name="Burquez A."/>
            <person name="Wojciechowski M.F."/>
        </authorList>
    </citation>
    <scope>NUCLEOTIDE SEQUENCE</scope>
    <source>
        <strain evidence="1">SGP5-SGP5p</strain>
        <tissue evidence="1">Aerial part</tissue>
    </source>
</reference>
<dbReference type="OrthoDB" id="996232at2759"/>
<dbReference type="AlphaFoldDB" id="A0A9Q1JXI5"/>
<evidence type="ECO:0000313" key="2">
    <source>
        <dbReference type="Proteomes" id="UP001153076"/>
    </source>
</evidence>
<dbReference type="EMBL" id="JAKOGI010000555">
    <property type="protein sequence ID" value="KAJ8433181.1"/>
    <property type="molecule type" value="Genomic_DNA"/>
</dbReference>